<sequence length="66" mass="7365">MNSCKSGAKGKNTVTADVSAWFEWARKQRIVLGMSGGVVYTPDGEPVELREMMRRFPVEAKVFSLN</sequence>
<evidence type="ECO:0000313" key="1">
    <source>
        <dbReference type="EMBL" id="MBD2739888.1"/>
    </source>
</evidence>
<accession>A0ABR8KK10</accession>
<protein>
    <submittedName>
        <fullName evidence="1">Uncharacterized protein</fullName>
    </submittedName>
</protein>
<proteinExistence type="predicted"/>
<organism evidence="1 2">
    <name type="scientific">Nostoc paludosum FACHB-159</name>
    <dbReference type="NCBI Taxonomy" id="2692908"/>
    <lineage>
        <taxon>Bacteria</taxon>
        <taxon>Bacillati</taxon>
        <taxon>Cyanobacteriota</taxon>
        <taxon>Cyanophyceae</taxon>
        <taxon>Nostocales</taxon>
        <taxon>Nostocaceae</taxon>
        <taxon>Nostoc</taxon>
    </lineage>
</organism>
<dbReference type="EMBL" id="JACJTU010000133">
    <property type="protein sequence ID" value="MBD2739888.1"/>
    <property type="molecule type" value="Genomic_DNA"/>
</dbReference>
<evidence type="ECO:0000313" key="2">
    <source>
        <dbReference type="Proteomes" id="UP000637383"/>
    </source>
</evidence>
<comment type="caution">
    <text evidence="1">The sequence shown here is derived from an EMBL/GenBank/DDBJ whole genome shotgun (WGS) entry which is preliminary data.</text>
</comment>
<reference evidence="1 2" key="1">
    <citation type="journal article" date="2020" name="ISME J.">
        <title>Comparative genomics reveals insights into cyanobacterial evolution and habitat adaptation.</title>
        <authorList>
            <person name="Chen M.Y."/>
            <person name="Teng W.K."/>
            <person name="Zhao L."/>
            <person name="Hu C.X."/>
            <person name="Zhou Y.K."/>
            <person name="Han B.P."/>
            <person name="Song L.R."/>
            <person name="Shu W.S."/>
        </authorList>
    </citation>
    <scope>NUCLEOTIDE SEQUENCE [LARGE SCALE GENOMIC DNA]</scope>
    <source>
        <strain evidence="1 2">FACHB-159</strain>
    </source>
</reference>
<gene>
    <name evidence="1" type="ORF">H6H03_39705</name>
</gene>
<keyword evidence="2" id="KW-1185">Reference proteome</keyword>
<dbReference type="Proteomes" id="UP000637383">
    <property type="component" value="Unassembled WGS sequence"/>
</dbReference>
<name>A0ABR8KK10_9NOSO</name>